<evidence type="ECO:0000256" key="1">
    <source>
        <dbReference type="SAM" id="Phobius"/>
    </source>
</evidence>
<feature type="transmembrane region" description="Helical" evidence="1">
    <location>
        <begin position="88"/>
        <end position="109"/>
    </location>
</feature>
<feature type="transmembrane region" description="Helical" evidence="1">
    <location>
        <begin position="377"/>
        <end position="395"/>
    </location>
</feature>
<feature type="transmembrane region" description="Helical" evidence="1">
    <location>
        <begin position="207"/>
        <end position="235"/>
    </location>
</feature>
<feature type="transmembrane region" description="Helical" evidence="1">
    <location>
        <begin position="116"/>
        <end position="136"/>
    </location>
</feature>
<dbReference type="EMBL" id="FOYM01000003">
    <property type="protein sequence ID" value="SFQ98686.1"/>
    <property type="molecule type" value="Genomic_DNA"/>
</dbReference>
<protein>
    <recommendedName>
        <fullName evidence="4">O-antigen ligase like membrane protein</fullName>
    </recommendedName>
</protein>
<proteinExistence type="predicted"/>
<sequence>MYVALMFGNALDAYNLGPIPVQWLAQLGTIAAVLFLGYTRKLYIVPGSQVLMWFLLWALLVTTFNSAINDYKSLMPPLATTPYMVFISLRFLSILSFISTLCLAYWLLVKGYRDSVIKWTVIIGTIVSIVAIYIYIAQIYGLPELPRNRISTGGVTAGEGQPVVFTYAFHRALGTFREPSHLAEWLVVPFFLSLIYRQSVLHNIHTILIGTAILLTGSLTGILGSALGFVGAIFIFNPFKLNNLKTLLRFAIIVLLALVIFNNIVVSYGTGEINLFQVIGDRLTPIFFEGGMKESNRSYIYEYVANTSIPLFGSGLGNANILLSQYLGVEVIASFLSLYFNIVFSSGVLGLALLFLFFFRPVVKILVIKKLRQSKKILLILAAYLAWLIMLAVQAEELPMMFAVACALLAHEIYRHE</sequence>
<keyword evidence="3" id="KW-1185">Reference proteome</keyword>
<gene>
    <name evidence="2" type="ORF">SAMN05660706_103152</name>
</gene>
<keyword evidence="1" id="KW-0812">Transmembrane</keyword>
<dbReference type="Proteomes" id="UP000199584">
    <property type="component" value="Unassembled WGS sequence"/>
</dbReference>
<feature type="transmembrane region" description="Helical" evidence="1">
    <location>
        <begin position="332"/>
        <end position="357"/>
    </location>
</feature>
<dbReference type="InterPro" id="IPR051533">
    <property type="entry name" value="WaaL-like"/>
</dbReference>
<reference evidence="3" key="1">
    <citation type="submission" date="2016-10" db="EMBL/GenBank/DDBJ databases">
        <authorList>
            <person name="Varghese N."/>
            <person name="Submissions S."/>
        </authorList>
    </citation>
    <scope>NUCLEOTIDE SEQUENCE [LARGE SCALE GENOMIC DNA]</scope>
    <source>
        <strain evidence="3">DSM 3669</strain>
    </source>
</reference>
<evidence type="ECO:0008006" key="4">
    <source>
        <dbReference type="Google" id="ProtNLM"/>
    </source>
</evidence>
<feature type="transmembrane region" description="Helical" evidence="1">
    <location>
        <begin position="50"/>
        <end position="68"/>
    </location>
</feature>
<keyword evidence="1" id="KW-0472">Membrane</keyword>
<feature type="transmembrane region" description="Helical" evidence="1">
    <location>
        <begin position="20"/>
        <end position="38"/>
    </location>
</feature>
<feature type="transmembrane region" description="Helical" evidence="1">
    <location>
        <begin position="247"/>
        <end position="266"/>
    </location>
</feature>
<accession>A0A1I6CZK7</accession>
<evidence type="ECO:0000313" key="2">
    <source>
        <dbReference type="EMBL" id="SFQ98686.1"/>
    </source>
</evidence>
<evidence type="ECO:0000313" key="3">
    <source>
        <dbReference type="Proteomes" id="UP000199584"/>
    </source>
</evidence>
<dbReference type="AlphaFoldDB" id="A0A1I6CZK7"/>
<dbReference type="STRING" id="39060.SAMN05660706_103152"/>
<organism evidence="2 3">
    <name type="scientific">Desulfoscipio geothermicus DSM 3669</name>
    <dbReference type="NCBI Taxonomy" id="1121426"/>
    <lineage>
        <taxon>Bacteria</taxon>
        <taxon>Bacillati</taxon>
        <taxon>Bacillota</taxon>
        <taxon>Clostridia</taxon>
        <taxon>Eubacteriales</taxon>
        <taxon>Desulfallaceae</taxon>
        <taxon>Desulfoscipio</taxon>
    </lineage>
</organism>
<dbReference type="PANTHER" id="PTHR37422">
    <property type="entry name" value="TEICHURONIC ACID BIOSYNTHESIS PROTEIN TUAE"/>
    <property type="match status" value="1"/>
</dbReference>
<keyword evidence="1" id="KW-1133">Transmembrane helix</keyword>
<name>A0A1I6CZK7_9FIRM</name>
<dbReference type="PANTHER" id="PTHR37422:SF13">
    <property type="entry name" value="LIPOPOLYSACCHARIDE BIOSYNTHESIS PROTEIN PA4999-RELATED"/>
    <property type="match status" value="1"/>
</dbReference>